<keyword evidence="3" id="KW-1185">Reference proteome</keyword>
<evidence type="ECO:0000313" key="2">
    <source>
        <dbReference type="EMBL" id="MDQ0894295.1"/>
    </source>
</evidence>
<sequence>MLDYDPYEALQALKPMGSFTLESSDFRDGEPLPLPLRASGVGAGDRSPQLSWSGFPADTRGFAVTCFDPDAPTASGWWHWAVANLPATVTSLEADAGEPGGLKLPSGALVLANDDGERRYVGSSPPPGTGVHRYFFVVHALDVPRLDLSADATPATLGTKCFFHGLGRGILIGTATAD</sequence>
<dbReference type="RefSeq" id="WP_307041431.1">
    <property type="nucleotide sequence ID" value="NZ_JAUSYY010000001.1"/>
</dbReference>
<organism evidence="2 3">
    <name type="scientific">Agromyces ramosus</name>
    <dbReference type="NCBI Taxonomy" id="33879"/>
    <lineage>
        <taxon>Bacteria</taxon>
        <taxon>Bacillati</taxon>
        <taxon>Actinomycetota</taxon>
        <taxon>Actinomycetes</taxon>
        <taxon>Micrococcales</taxon>
        <taxon>Microbacteriaceae</taxon>
        <taxon>Agromyces</taxon>
    </lineage>
</organism>
<dbReference type="NCBIfam" id="TIGR00481">
    <property type="entry name" value="YbhB/YbcL family Raf kinase inhibitor-like protein"/>
    <property type="match status" value="1"/>
</dbReference>
<dbReference type="GO" id="GO:0004860">
    <property type="term" value="F:protein kinase inhibitor activity"/>
    <property type="evidence" value="ECO:0007669"/>
    <property type="project" value="UniProtKB-KW"/>
</dbReference>
<dbReference type="Gene3D" id="3.90.280.10">
    <property type="entry name" value="PEBP-like"/>
    <property type="match status" value="1"/>
</dbReference>
<name>A0ABU0R8B4_9MICO</name>
<comment type="caution">
    <text evidence="2">The sequence shown here is derived from an EMBL/GenBank/DDBJ whole genome shotgun (WGS) entry which is preliminary data.</text>
</comment>
<accession>A0ABU0R8B4</accession>
<dbReference type="Proteomes" id="UP001239083">
    <property type="component" value="Unassembled WGS sequence"/>
</dbReference>
<gene>
    <name evidence="2" type="ORF">QFZ26_001850</name>
</gene>
<dbReference type="SUPFAM" id="SSF49777">
    <property type="entry name" value="PEBP-like"/>
    <property type="match status" value="1"/>
</dbReference>
<dbReference type="PANTHER" id="PTHR30289">
    <property type="entry name" value="UNCHARACTERIZED PROTEIN YBCL-RELATED"/>
    <property type="match status" value="1"/>
</dbReference>
<evidence type="ECO:0000313" key="3">
    <source>
        <dbReference type="Proteomes" id="UP001239083"/>
    </source>
</evidence>
<keyword evidence="2" id="KW-0649">Protein kinase inhibitor</keyword>
<protein>
    <submittedName>
        <fullName evidence="2">Raf kinase inhibitor-like YbhB/YbcL family protein</fullName>
    </submittedName>
</protein>
<proteinExistence type="inferred from homology"/>
<dbReference type="InterPro" id="IPR036610">
    <property type="entry name" value="PEBP-like_sf"/>
</dbReference>
<dbReference type="Pfam" id="PF01161">
    <property type="entry name" value="PBP"/>
    <property type="match status" value="1"/>
</dbReference>
<comment type="similarity">
    <text evidence="1">Belongs to the UPF0098 family.</text>
</comment>
<dbReference type="InterPro" id="IPR008914">
    <property type="entry name" value="PEBP"/>
</dbReference>
<dbReference type="CDD" id="cd00865">
    <property type="entry name" value="PEBP_bact_arch"/>
    <property type="match status" value="1"/>
</dbReference>
<dbReference type="PANTHER" id="PTHR30289:SF1">
    <property type="entry name" value="PEBP (PHOSPHATIDYLETHANOLAMINE-BINDING PROTEIN) FAMILY PROTEIN"/>
    <property type="match status" value="1"/>
</dbReference>
<dbReference type="EMBL" id="JAUSYY010000001">
    <property type="protein sequence ID" value="MDQ0894295.1"/>
    <property type="molecule type" value="Genomic_DNA"/>
</dbReference>
<reference evidence="2 3" key="1">
    <citation type="submission" date="2023-07" db="EMBL/GenBank/DDBJ databases">
        <title>Comparative genomics of wheat-associated soil bacteria to identify genetic determinants of phenazine resistance.</title>
        <authorList>
            <person name="Mouncey N."/>
        </authorList>
    </citation>
    <scope>NUCLEOTIDE SEQUENCE [LARGE SCALE GENOMIC DNA]</scope>
    <source>
        <strain evidence="2 3">V3I3</strain>
    </source>
</reference>
<dbReference type="InterPro" id="IPR005247">
    <property type="entry name" value="YbhB_YbcL/LppC-like"/>
</dbReference>
<evidence type="ECO:0000256" key="1">
    <source>
        <dbReference type="ARBA" id="ARBA00007120"/>
    </source>
</evidence>